<protein>
    <recommendedName>
        <fullName evidence="3">NADP-dependent oxidoreductase domain-containing protein</fullName>
    </recommendedName>
</protein>
<dbReference type="PANTHER" id="PTHR43364">
    <property type="entry name" value="NADH-SPECIFIC METHYLGLYOXAL REDUCTASE-RELATED"/>
    <property type="match status" value="1"/>
</dbReference>
<proteinExistence type="predicted"/>
<dbReference type="InterPro" id="IPR020471">
    <property type="entry name" value="AKR"/>
</dbReference>
<dbReference type="SUPFAM" id="SSF51430">
    <property type="entry name" value="NAD(P)-linked oxidoreductase"/>
    <property type="match status" value="1"/>
</dbReference>
<evidence type="ECO:0000313" key="4">
    <source>
        <dbReference type="EMBL" id="EMA54436.1"/>
    </source>
</evidence>
<comment type="caution">
    <text evidence="4">The sequence shown here is derived from an EMBL/GenBank/DDBJ whole genome shotgun (WGS) entry which is preliminary data.</text>
</comment>
<feature type="domain" description="NADP-dependent oxidoreductase" evidence="3">
    <location>
        <begin position="16"/>
        <end position="307"/>
    </location>
</feature>
<dbReference type="EMBL" id="AOME01000028">
    <property type="protein sequence ID" value="EMA54436.1"/>
    <property type="molecule type" value="Genomic_DNA"/>
</dbReference>
<dbReference type="RefSeq" id="WP_005041446.1">
    <property type="nucleotide sequence ID" value="NZ_AOME01000028.1"/>
</dbReference>
<keyword evidence="1" id="KW-0560">Oxidoreductase</keyword>
<dbReference type="PANTHER" id="PTHR43364:SF4">
    <property type="entry name" value="NAD(P)-LINKED OXIDOREDUCTASE SUPERFAMILY PROTEIN"/>
    <property type="match status" value="1"/>
</dbReference>
<organism evidence="4 5">
    <name type="scientific">Halococcus salifodinae DSM 8989</name>
    <dbReference type="NCBI Taxonomy" id="1227456"/>
    <lineage>
        <taxon>Archaea</taxon>
        <taxon>Methanobacteriati</taxon>
        <taxon>Methanobacteriota</taxon>
        <taxon>Stenosarchaea group</taxon>
        <taxon>Halobacteria</taxon>
        <taxon>Halobacteriales</taxon>
        <taxon>Halococcaceae</taxon>
        <taxon>Halococcus</taxon>
    </lineage>
</organism>
<keyword evidence="5" id="KW-1185">Reference proteome</keyword>
<dbReference type="InterPro" id="IPR023210">
    <property type="entry name" value="NADP_OxRdtase_dom"/>
</dbReference>
<dbReference type="Gene3D" id="3.20.20.100">
    <property type="entry name" value="NADP-dependent oxidoreductase domain"/>
    <property type="match status" value="1"/>
</dbReference>
<accession>M0N980</accession>
<dbReference type="Pfam" id="PF00248">
    <property type="entry name" value="Aldo_ket_red"/>
    <property type="match status" value="1"/>
</dbReference>
<gene>
    <name evidence="4" type="ORF">C450_06395</name>
</gene>
<dbReference type="InterPro" id="IPR050523">
    <property type="entry name" value="AKR_Detox_Biosynth"/>
</dbReference>
<evidence type="ECO:0000313" key="5">
    <source>
        <dbReference type="Proteomes" id="UP000011625"/>
    </source>
</evidence>
<dbReference type="AlphaFoldDB" id="M0N980"/>
<sequence>MQYETLGNTDVEVSRVGLGLWNISGGSDWEKTDEDQAVKTIHAAHDAGVNFFDTAEAYGDGYSEEVLGKTLDSLDRDDVVVASKVSPDNLAYDDLKASCEASLDRLSTDYIDVYYVHYQNPEIPISETMRALKELQEEGRIRVLAVSNTGPADLKATLEAGRVEANQVPYNLLWRAIEHEVAGGCRESNVDLVAYSPLAQGLLTGEYDAIEEYPTGRMRTRHFSRDRLEARHSETGTERETFETIERIRDLCEEYDRDMVEVALAWPLHQPRVTSVLAGASSPEHARANAAAADVSLSEDLLADLDDATSDLKATLGPNPDPWQSDSRYN</sequence>
<dbReference type="Proteomes" id="UP000011625">
    <property type="component" value="Unassembled WGS sequence"/>
</dbReference>
<dbReference type="GO" id="GO:0016491">
    <property type="term" value="F:oxidoreductase activity"/>
    <property type="evidence" value="ECO:0007669"/>
    <property type="project" value="UniProtKB-KW"/>
</dbReference>
<dbReference type="PATRIC" id="fig|1227456.3.peg.1287"/>
<evidence type="ECO:0000256" key="1">
    <source>
        <dbReference type="ARBA" id="ARBA00023002"/>
    </source>
</evidence>
<dbReference type="CDD" id="cd19085">
    <property type="entry name" value="AKR_AKR11B3"/>
    <property type="match status" value="1"/>
</dbReference>
<dbReference type="STRING" id="1227456.C450_06395"/>
<dbReference type="InterPro" id="IPR036812">
    <property type="entry name" value="NAD(P)_OxRdtase_dom_sf"/>
</dbReference>
<dbReference type="OrthoDB" id="275427at2157"/>
<evidence type="ECO:0000256" key="2">
    <source>
        <dbReference type="SAM" id="MobiDB-lite"/>
    </source>
</evidence>
<name>M0N980_9EURY</name>
<evidence type="ECO:0000259" key="3">
    <source>
        <dbReference type="Pfam" id="PF00248"/>
    </source>
</evidence>
<reference evidence="4 5" key="1">
    <citation type="journal article" date="2014" name="PLoS Genet.">
        <title>Phylogenetically driven sequencing of extremely halophilic archaea reveals strategies for static and dynamic osmo-response.</title>
        <authorList>
            <person name="Becker E.A."/>
            <person name="Seitzer P.M."/>
            <person name="Tritt A."/>
            <person name="Larsen D."/>
            <person name="Krusor M."/>
            <person name="Yao A.I."/>
            <person name="Wu D."/>
            <person name="Madern D."/>
            <person name="Eisen J.A."/>
            <person name="Darling A.E."/>
            <person name="Facciotti M.T."/>
        </authorList>
    </citation>
    <scope>NUCLEOTIDE SEQUENCE [LARGE SCALE GENOMIC DNA]</scope>
    <source>
        <strain evidence="4 5">DSM 8989</strain>
    </source>
</reference>
<dbReference type="PRINTS" id="PR00069">
    <property type="entry name" value="ALDKETRDTASE"/>
</dbReference>
<feature type="region of interest" description="Disordered" evidence="2">
    <location>
        <begin position="311"/>
        <end position="330"/>
    </location>
</feature>